<protein>
    <submittedName>
        <fullName evidence="1">Uncharacterized protein</fullName>
    </submittedName>
</protein>
<dbReference type="EMBL" id="CP137640">
    <property type="protein sequence ID" value="WVX83431.1"/>
    <property type="molecule type" value="Genomic_DNA"/>
</dbReference>
<gene>
    <name evidence="1" type="ORF">R4Z09_10780</name>
</gene>
<evidence type="ECO:0000313" key="2">
    <source>
        <dbReference type="Proteomes" id="UP001357223"/>
    </source>
</evidence>
<proteinExistence type="predicted"/>
<keyword evidence="2" id="KW-1185">Reference proteome</keyword>
<dbReference type="Proteomes" id="UP001357223">
    <property type="component" value="Chromosome"/>
</dbReference>
<sequence>MTFEVISLNVKPRSLDGLLEGYYNTKSENEYYKKRLIKAYIRQNFNNPPRWFVESAAEKDWTDKEFEKMLTELEQFERDNG</sequence>
<organism evidence="1 2">
    <name type="scientific">Niallia oryzisoli</name>
    <dbReference type="NCBI Taxonomy" id="1737571"/>
    <lineage>
        <taxon>Bacteria</taxon>
        <taxon>Bacillati</taxon>
        <taxon>Bacillota</taxon>
        <taxon>Bacilli</taxon>
        <taxon>Bacillales</taxon>
        <taxon>Bacillaceae</taxon>
        <taxon>Niallia</taxon>
    </lineage>
</organism>
<accession>A0ABZ2CJZ4</accession>
<reference evidence="1 2" key="1">
    <citation type="submission" date="2023-10" db="EMBL/GenBank/DDBJ databases">
        <title>Niallia locisalis sp.nov. isolated from a salt pond sample.</title>
        <authorList>
            <person name="Li X.-J."/>
            <person name="Dong L."/>
        </authorList>
    </citation>
    <scope>NUCLEOTIDE SEQUENCE [LARGE SCALE GENOMIC DNA]</scope>
    <source>
        <strain evidence="1 2">DSM 29761</strain>
    </source>
</reference>
<dbReference type="RefSeq" id="WP_338452315.1">
    <property type="nucleotide sequence ID" value="NZ_CP137640.1"/>
</dbReference>
<name>A0ABZ2CJZ4_9BACI</name>
<evidence type="ECO:0000313" key="1">
    <source>
        <dbReference type="EMBL" id="WVX83431.1"/>
    </source>
</evidence>